<name>A0A271LKB7_9HYPH</name>
<dbReference type="OrthoDB" id="8261795at2"/>
<evidence type="ECO:0000313" key="1">
    <source>
        <dbReference type="EMBL" id="PAQ07648.1"/>
    </source>
</evidence>
<dbReference type="RefSeq" id="WP_095494231.1">
    <property type="nucleotide sequence ID" value="NZ_NPKJ01000057.1"/>
</dbReference>
<proteinExistence type="predicted"/>
<sequence>MHSNRIARTTAKAPGPLRAFFLRIRNKCGHQVAAVAVAPKLAMLIWYTLTKQEDYLVGEAALVAAKQRQLALKAGAPNERGVGRRGSAYAYNVRNCATGRRLIRGGRCEPHPLGKE</sequence>
<dbReference type="AlphaFoldDB" id="A0A271LKB7"/>
<protein>
    <submittedName>
        <fullName evidence="1">Uncharacterized protein</fullName>
    </submittedName>
</protein>
<dbReference type="Proteomes" id="UP000216442">
    <property type="component" value="Unassembled WGS sequence"/>
</dbReference>
<comment type="caution">
    <text evidence="1">The sequence shown here is derived from an EMBL/GenBank/DDBJ whole genome shotgun (WGS) entry which is preliminary data.</text>
</comment>
<dbReference type="EMBL" id="NPKJ01000057">
    <property type="protein sequence ID" value="PAQ07648.1"/>
    <property type="molecule type" value="Genomic_DNA"/>
</dbReference>
<keyword evidence="2" id="KW-1185">Reference proteome</keyword>
<accession>A0A271LKB7</accession>
<organism evidence="1 2">
    <name type="scientific">Mesorhizobium temperatum</name>
    <dbReference type="NCBI Taxonomy" id="241416"/>
    <lineage>
        <taxon>Bacteria</taxon>
        <taxon>Pseudomonadati</taxon>
        <taxon>Pseudomonadota</taxon>
        <taxon>Alphaproteobacteria</taxon>
        <taxon>Hyphomicrobiales</taxon>
        <taxon>Phyllobacteriaceae</taxon>
        <taxon>Mesorhizobium</taxon>
    </lineage>
</organism>
<reference evidence="1 2" key="1">
    <citation type="submission" date="2017-08" db="EMBL/GenBank/DDBJ databases">
        <title>Mesorhizobium wenxinae sp. nov., a novel rhizobial species isolated from root nodules of chickpea (Cicer arietinum L.).</title>
        <authorList>
            <person name="Zhang J."/>
        </authorList>
    </citation>
    <scope>NUCLEOTIDE SEQUENCE [LARGE SCALE GENOMIC DNA]</scope>
    <source>
        <strain evidence="1 2">SDW018</strain>
    </source>
</reference>
<gene>
    <name evidence="1" type="ORF">CIT26_20200</name>
</gene>
<evidence type="ECO:0000313" key="2">
    <source>
        <dbReference type="Proteomes" id="UP000216442"/>
    </source>
</evidence>